<reference evidence="2" key="1">
    <citation type="journal article" date="2014" name="Nat. Genet.">
        <title>Genome of the human hookworm Necator americanus.</title>
        <authorList>
            <person name="Tang Y.T."/>
            <person name="Gao X."/>
            <person name="Rosa B.A."/>
            <person name="Abubucker S."/>
            <person name="Hallsworth-Pepin K."/>
            <person name="Martin J."/>
            <person name="Tyagi R."/>
            <person name="Heizer E."/>
            <person name="Zhang X."/>
            <person name="Bhonagiri-Palsikar V."/>
            <person name="Minx P."/>
            <person name="Warren W.C."/>
            <person name="Wang Q."/>
            <person name="Zhan B."/>
            <person name="Hotez P.J."/>
            <person name="Sternberg P.W."/>
            <person name="Dougall A."/>
            <person name="Gaze S.T."/>
            <person name="Mulvenna J."/>
            <person name="Sotillo J."/>
            <person name="Ranganathan S."/>
            <person name="Rabelo E.M."/>
            <person name="Wilson R.K."/>
            <person name="Felgner P.L."/>
            <person name="Bethony J."/>
            <person name="Hawdon J.M."/>
            <person name="Gasser R.B."/>
            <person name="Loukas A."/>
            <person name="Mitreva M."/>
        </authorList>
    </citation>
    <scope>NUCLEOTIDE SEQUENCE [LARGE SCALE GENOMIC DNA]</scope>
</reference>
<dbReference type="OrthoDB" id="5853717at2759"/>
<name>W2TFS5_NECAM</name>
<dbReference type="EMBL" id="KI659093">
    <property type="protein sequence ID" value="ETN80444.1"/>
    <property type="molecule type" value="Genomic_DNA"/>
</dbReference>
<keyword evidence="2" id="KW-1185">Reference proteome</keyword>
<sequence length="305" mass="35538">IISFREILAREVGFDLEHHVTNSLEQLQQTQRSCHFYTLRSLHRADKDRLICEMVGRTANKEDVSSSEFVVCAVCFNPLRRMSLFRHFSLGEHKELKVHANEGEFREVSEIAEASMMTSENFPYVALRYSKVYRIRELGDSESLTFMKWRCILPCRMSGHVDDVLEFPTVQMLKIHAMKHFQTYHDRLFKEGYLDYEWEILRRELPSSAKARHYSPLTQSFDNEPFDTTNPNHFIVPFKANLLPRSFSDVQICGFCFWCGYSSQFLGHIVCHGYIDIGIALTDRFSKSQFLSLESSNETDDAADI</sequence>
<evidence type="ECO:0000313" key="2">
    <source>
        <dbReference type="Proteomes" id="UP000053676"/>
    </source>
</evidence>
<protein>
    <submittedName>
        <fullName evidence="1">Uncharacterized protein</fullName>
    </submittedName>
</protein>
<evidence type="ECO:0000313" key="1">
    <source>
        <dbReference type="EMBL" id="ETN80444.1"/>
    </source>
</evidence>
<accession>W2TFS5</accession>
<dbReference type="Proteomes" id="UP000053676">
    <property type="component" value="Unassembled WGS sequence"/>
</dbReference>
<dbReference type="KEGG" id="nai:NECAME_09174"/>
<proteinExistence type="predicted"/>
<feature type="non-terminal residue" evidence="1">
    <location>
        <position position="305"/>
    </location>
</feature>
<organism evidence="1 2">
    <name type="scientific">Necator americanus</name>
    <name type="common">Human hookworm</name>
    <dbReference type="NCBI Taxonomy" id="51031"/>
    <lineage>
        <taxon>Eukaryota</taxon>
        <taxon>Metazoa</taxon>
        <taxon>Ecdysozoa</taxon>
        <taxon>Nematoda</taxon>
        <taxon>Chromadorea</taxon>
        <taxon>Rhabditida</taxon>
        <taxon>Rhabditina</taxon>
        <taxon>Rhabditomorpha</taxon>
        <taxon>Strongyloidea</taxon>
        <taxon>Ancylostomatidae</taxon>
        <taxon>Bunostominae</taxon>
        <taxon>Necator</taxon>
    </lineage>
</organism>
<dbReference type="AlphaFoldDB" id="W2TFS5"/>
<feature type="non-terminal residue" evidence="1">
    <location>
        <position position="1"/>
    </location>
</feature>
<gene>
    <name evidence="1" type="ORF">NECAME_09174</name>
</gene>